<dbReference type="Proteomes" id="UP001206925">
    <property type="component" value="Unassembled WGS sequence"/>
</dbReference>
<protein>
    <submittedName>
        <fullName evidence="1">Uncharacterized protein</fullName>
    </submittedName>
</protein>
<gene>
    <name evidence="1" type="ORF">M8C21_003067</name>
</gene>
<comment type="caution">
    <text evidence="1">The sequence shown here is derived from an EMBL/GenBank/DDBJ whole genome shotgun (WGS) entry which is preliminary data.</text>
</comment>
<evidence type="ECO:0000313" key="1">
    <source>
        <dbReference type="EMBL" id="KAI7729761.1"/>
    </source>
</evidence>
<dbReference type="AlphaFoldDB" id="A0AAD5G6Y5"/>
<evidence type="ECO:0000313" key="2">
    <source>
        <dbReference type="Proteomes" id="UP001206925"/>
    </source>
</evidence>
<dbReference type="EMBL" id="JAMZMK010010925">
    <property type="protein sequence ID" value="KAI7729761.1"/>
    <property type="molecule type" value="Genomic_DNA"/>
</dbReference>
<sequence length="87" mass="9750">MKDTETAHSDKISEITKDVEKCLINDYMVDDSLYSTPNFYKLTSKVNTEELKTPPFEVLLDSYRKAQSTKQENGDLNAISIGAINGS</sequence>
<accession>A0AAD5G6Y5</accession>
<keyword evidence="2" id="KW-1185">Reference proteome</keyword>
<reference evidence="1" key="1">
    <citation type="submission" date="2022-06" db="EMBL/GenBank/DDBJ databases">
        <title>Uncovering the hologenomic basis of an extraordinary plant invasion.</title>
        <authorList>
            <person name="Bieker V.C."/>
            <person name="Martin M.D."/>
            <person name="Gilbert T."/>
            <person name="Hodgins K."/>
            <person name="Battlay P."/>
            <person name="Petersen B."/>
            <person name="Wilson J."/>
        </authorList>
    </citation>
    <scope>NUCLEOTIDE SEQUENCE</scope>
    <source>
        <strain evidence="1">AA19_3_7</strain>
        <tissue evidence="1">Leaf</tissue>
    </source>
</reference>
<name>A0AAD5G6Y5_AMBAR</name>
<proteinExistence type="predicted"/>
<organism evidence="1 2">
    <name type="scientific">Ambrosia artemisiifolia</name>
    <name type="common">Common ragweed</name>
    <dbReference type="NCBI Taxonomy" id="4212"/>
    <lineage>
        <taxon>Eukaryota</taxon>
        <taxon>Viridiplantae</taxon>
        <taxon>Streptophyta</taxon>
        <taxon>Embryophyta</taxon>
        <taxon>Tracheophyta</taxon>
        <taxon>Spermatophyta</taxon>
        <taxon>Magnoliopsida</taxon>
        <taxon>eudicotyledons</taxon>
        <taxon>Gunneridae</taxon>
        <taxon>Pentapetalae</taxon>
        <taxon>asterids</taxon>
        <taxon>campanulids</taxon>
        <taxon>Asterales</taxon>
        <taxon>Asteraceae</taxon>
        <taxon>Asteroideae</taxon>
        <taxon>Heliantheae alliance</taxon>
        <taxon>Heliantheae</taxon>
        <taxon>Ambrosia</taxon>
    </lineage>
</organism>